<accession>A0A3P6DIJ7</accession>
<dbReference type="SUPFAM" id="SSF49562">
    <property type="entry name" value="C2 domain (Calcium/lipid-binding domain, CaLB)"/>
    <property type="match status" value="1"/>
</dbReference>
<name>A0A3P6DIJ7_BRAOL</name>
<gene>
    <name evidence="1" type="ORF">BOLC2T08329H</name>
</gene>
<proteinExistence type="predicted"/>
<dbReference type="Gene3D" id="2.60.40.150">
    <property type="entry name" value="C2 domain"/>
    <property type="match status" value="1"/>
</dbReference>
<dbReference type="EMBL" id="LR031874">
    <property type="protein sequence ID" value="VDD22065.1"/>
    <property type="molecule type" value="Genomic_DNA"/>
</dbReference>
<reference evidence="1" key="1">
    <citation type="submission" date="2018-11" db="EMBL/GenBank/DDBJ databases">
        <authorList>
            <consortium name="Genoscope - CEA"/>
            <person name="William W."/>
        </authorList>
    </citation>
    <scope>NUCLEOTIDE SEQUENCE</scope>
</reference>
<dbReference type="InterPro" id="IPR035892">
    <property type="entry name" value="C2_domain_sf"/>
</dbReference>
<organism evidence="1">
    <name type="scientific">Brassica oleracea</name>
    <name type="common">Wild cabbage</name>
    <dbReference type="NCBI Taxonomy" id="3712"/>
    <lineage>
        <taxon>Eukaryota</taxon>
        <taxon>Viridiplantae</taxon>
        <taxon>Streptophyta</taxon>
        <taxon>Embryophyta</taxon>
        <taxon>Tracheophyta</taxon>
        <taxon>Spermatophyta</taxon>
        <taxon>Magnoliopsida</taxon>
        <taxon>eudicotyledons</taxon>
        <taxon>Gunneridae</taxon>
        <taxon>Pentapetalae</taxon>
        <taxon>rosids</taxon>
        <taxon>malvids</taxon>
        <taxon>Brassicales</taxon>
        <taxon>Brassicaceae</taxon>
        <taxon>Brassiceae</taxon>
        <taxon>Brassica</taxon>
    </lineage>
</organism>
<sequence>MENLLGLLRLRVIRGVNLAIRDSSSSNPYVIVHLFCMGKQANH</sequence>
<evidence type="ECO:0000313" key="1">
    <source>
        <dbReference type="EMBL" id="VDD22065.1"/>
    </source>
</evidence>
<dbReference type="AlphaFoldDB" id="A0A3P6DIJ7"/>
<protein>
    <recommendedName>
        <fullName evidence="2">C2 domain-containing protein</fullName>
    </recommendedName>
</protein>
<evidence type="ECO:0008006" key="2">
    <source>
        <dbReference type="Google" id="ProtNLM"/>
    </source>
</evidence>